<feature type="chain" id="PRO_5041304741" description="Lipid-binding serum glycoprotein C-terminal domain-containing protein" evidence="3">
    <location>
        <begin position="23"/>
        <end position="540"/>
    </location>
</feature>
<dbReference type="SMART" id="SM00329">
    <property type="entry name" value="BPI2"/>
    <property type="match status" value="1"/>
</dbReference>
<dbReference type="Gene3D" id="3.15.10.10">
    <property type="entry name" value="Bactericidal permeability-increasing protein, domain 1"/>
    <property type="match status" value="1"/>
</dbReference>
<dbReference type="PANTHER" id="PTHR10504">
    <property type="entry name" value="BACTERICIDAL PERMEABILITY-INCREASING BPI PROTEIN-RELATED"/>
    <property type="match status" value="1"/>
</dbReference>
<feature type="domain" description="Lipid-binding serum glycoprotein N-terminal" evidence="4">
    <location>
        <begin position="44"/>
        <end position="289"/>
    </location>
</feature>
<organism evidence="6 7">
    <name type="scientific">Mesorhabditis spiculigera</name>
    <dbReference type="NCBI Taxonomy" id="96644"/>
    <lineage>
        <taxon>Eukaryota</taxon>
        <taxon>Metazoa</taxon>
        <taxon>Ecdysozoa</taxon>
        <taxon>Nematoda</taxon>
        <taxon>Chromadorea</taxon>
        <taxon>Rhabditida</taxon>
        <taxon>Rhabditina</taxon>
        <taxon>Rhabditomorpha</taxon>
        <taxon>Rhabditoidea</taxon>
        <taxon>Rhabditidae</taxon>
        <taxon>Mesorhabditinae</taxon>
        <taxon>Mesorhabditis</taxon>
    </lineage>
</organism>
<feature type="non-terminal residue" evidence="6">
    <location>
        <position position="1"/>
    </location>
</feature>
<evidence type="ECO:0000313" key="7">
    <source>
        <dbReference type="Proteomes" id="UP001177023"/>
    </source>
</evidence>
<evidence type="ECO:0000256" key="3">
    <source>
        <dbReference type="SAM" id="SignalP"/>
    </source>
</evidence>
<comment type="caution">
    <text evidence="6">The sequence shown here is derived from an EMBL/GenBank/DDBJ whole genome shotgun (WGS) entry which is preliminary data.</text>
</comment>
<dbReference type="InterPro" id="IPR017942">
    <property type="entry name" value="Lipid-bd_serum_glycop_N"/>
</dbReference>
<protein>
    <recommendedName>
        <fullName evidence="8">Lipid-binding serum glycoprotein C-terminal domain-containing protein</fullName>
    </recommendedName>
</protein>
<dbReference type="SUPFAM" id="SSF55394">
    <property type="entry name" value="Bactericidal permeability-increasing protein, BPI"/>
    <property type="match status" value="2"/>
</dbReference>
<evidence type="ECO:0000256" key="1">
    <source>
        <dbReference type="ARBA" id="ARBA00007292"/>
    </source>
</evidence>
<dbReference type="Gene3D" id="3.15.20.10">
    <property type="entry name" value="Bactericidal permeability-increasing protein, domain 2"/>
    <property type="match status" value="1"/>
</dbReference>
<proteinExistence type="inferred from homology"/>
<accession>A0AA36FRR6</accession>
<evidence type="ECO:0000259" key="4">
    <source>
        <dbReference type="SMART" id="SM00328"/>
    </source>
</evidence>
<dbReference type="Proteomes" id="UP001177023">
    <property type="component" value="Unassembled WGS sequence"/>
</dbReference>
<dbReference type="GO" id="GO:0005615">
    <property type="term" value="C:extracellular space"/>
    <property type="evidence" value="ECO:0007669"/>
    <property type="project" value="TreeGrafter"/>
</dbReference>
<feature type="signal peptide" evidence="3">
    <location>
        <begin position="1"/>
        <end position="22"/>
    </location>
</feature>
<keyword evidence="7" id="KW-1185">Reference proteome</keyword>
<dbReference type="Pfam" id="PF01273">
    <property type="entry name" value="LBP_BPI_CETP"/>
    <property type="match status" value="1"/>
</dbReference>
<evidence type="ECO:0000256" key="2">
    <source>
        <dbReference type="ARBA" id="ARBA00023157"/>
    </source>
</evidence>
<dbReference type="AlphaFoldDB" id="A0AA36FRR6"/>
<dbReference type="PANTHER" id="PTHR10504:SF131">
    <property type="entry name" value="BPI2 DOMAIN-CONTAINING PROTEIN"/>
    <property type="match status" value="1"/>
</dbReference>
<dbReference type="SMART" id="SM00328">
    <property type="entry name" value="BPI1"/>
    <property type="match status" value="1"/>
</dbReference>
<evidence type="ECO:0008006" key="8">
    <source>
        <dbReference type="Google" id="ProtNLM"/>
    </source>
</evidence>
<feature type="domain" description="Lipid-binding serum glycoprotein C-terminal" evidence="5">
    <location>
        <begin position="304"/>
        <end position="518"/>
    </location>
</feature>
<dbReference type="GO" id="GO:0008289">
    <property type="term" value="F:lipid binding"/>
    <property type="evidence" value="ECO:0007669"/>
    <property type="project" value="InterPro"/>
</dbReference>
<keyword evidence="2" id="KW-1015">Disulfide bond</keyword>
<evidence type="ECO:0000259" key="5">
    <source>
        <dbReference type="SMART" id="SM00329"/>
    </source>
</evidence>
<reference evidence="6" key="1">
    <citation type="submission" date="2023-06" db="EMBL/GenBank/DDBJ databases">
        <authorList>
            <person name="Delattre M."/>
        </authorList>
    </citation>
    <scope>NUCLEOTIDE SEQUENCE</scope>
    <source>
        <strain evidence="6">AF72</strain>
    </source>
</reference>
<dbReference type="InterPro" id="IPR032942">
    <property type="entry name" value="BPI/LBP/Plunc"/>
</dbReference>
<comment type="similarity">
    <text evidence="1">Belongs to the BPI/LBP/Plunc superfamily. BPI/LBP family.</text>
</comment>
<name>A0AA36FRR6_9BILA</name>
<dbReference type="Pfam" id="PF02886">
    <property type="entry name" value="LBP_BPI_CETP_C"/>
    <property type="match status" value="1"/>
</dbReference>
<keyword evidence="3" id="KW-0732">Signal</keyword>
<dbReference type="InterPro" id="IPR001124">
    <property type="entry name" value="Lipid-bd_serum_glycop_C"/>
</dbReference>
<evidence type="ECO:0000313" key="6">
    <source>
        <dbReference type="EMBL" id="CAJ0560500.1"/>
    </source>
</evidence>
<gene>
    <name evidence="6" type="ORF">MSPICULIGERA_LOCUS1575</name>
</gene>
<dbReference type="InterPro" id="IPR017943">
    <property type="entry name" value="Bactericidal_perm-incr_a/b_dom"/>
</dbReference>
<sequence length="540" mass="60723">MGRILRASLPILFLVLLHFLEARQIFANSQRWNKTPGNPGVRIRLTKKGINHLKTVAVKLFNEQIRNIRGYSSQYPFNHAGINGFVNLQNVRILHYRPPQFSVVNFMPPRYAVFGLENMDMQLAGSFDGTAPPFQVSGSVDGFIQGMTVALTSEFSRNEAGMVTVRVSNCSTIIQQSHFNIYPTGPTGGLIKAFEAQINEGIGRRIPNMFCRKLKNLIETNSPKIFARLSKTNLHESFKTPITESGLLQEFIQNFVSGLYIDNRNIADPIVTFEYFEMQMKGEVRYEDSEYSTPFFPRPMLTPESTDRMLYFYGSDYLFNSLLYHAYQKNKLNMELNSDNLPERYKGFLSTACAKRKARDVVSQYCIGRLVPAIAEAFPDSNTSFVLLPHGLPDFQFNGDAGAITLSTRIITYVDDNGFERQIMVASADGQADLQLLAKDGKLSGDMKLNKLNVHLHRSNLPDLDPSTIEGLAPLAKNFVVPQVGQGLKRGIPFPIRDQLEFVNPTLRVDDGYVELAADFILNEAVLKKKMAAAFTNIKI</sequence>
<dbReference type="EMBL" id="CATQJA010000451">
    <property type="protein sequence ID" value="CAJ0560500.1"/>
    <property type="molecule type" value="Genomic_DNA"/>
</dbReference>